<comment type="similarity">
    <text evidence="1">Belongs to the PrpD family.</text>
</comment>
<dbReference type="EMBL" id="CXWC01000002">
    <property type="protein sequence ID" value="CTQ66014.1"/>
    <property type="molecule type" value="Genomic_DNA"/>
</dbReference>
<dbReference type="InterPro" id="IPR042188">
    <property type="entry name" value="MmgE/PrpD_sf_2"/>
</dbReference>
<dbReference type="SUPFAM" id="SSF103378">
    <property type="entry name" value="2-methylcitrate dehydratase PrpD"/>
    <property type="match status" value="1"/>
</dbReference>
<dbReference type="Gene3D" id="3.30.1330.120">
    <property type="entry name" value="2-methylcitrate dehydratase PrpD"/>
    <property type="match status" value="1"/>
</dbReference>
<feature type="domain" description="MmgE/PrpD N-terminal" evidence="2">
    <location>
        <begin position="10"/>
        <end position="245"/>
    </location>
</feature>
<dbReference type="Pfam" id="PF19305">
    <property type="entry name" value="MmgE_PrpD_C"/>
    <property type="match status" value="1"/>
</dbReference>
<dbReference type="PANTHER" id="PTHR16943:SF8">
    <property type="entry name" value="2-METHYLCITRATE DEHYDRATASE"/>
    <property type="match status" value="1"/>
</dbReference>
<dbReference type="InterPro" id="IPR036148">
    <property type="entry name" value="MmgE/PrpD_sf"/>
</dbReference>
<evidence type="ECO:0000256" key="1">
    <source>
        <dbReference type="ARBA" id="ARBA00006174"/>
    </source>
</evidence>
<evidence type="ECO:0000313" key="5">
    <source>
        <dbReference type="Proteomes" id="UP000049983"/>
    </source>
</evidence>
<feature type="domain" description="MmgE/PrpD C-terminal" evidence="3">
    <location>
        <begin position="271"/>
        <end position="427"/>
    </location>
</feature>
<dbReference type="InterPro" id="IPR042183">
    <property type="entry name" value="MmgE/PrpD_sf_1"/>
</dbReference>
<dbReference type="InterPro" id="IPR045337">
    <property type="entry name" value="MmgE_PrpD_C"/>
</dbReference>
<dbReference type="InterPro" id="IPR005656">
    <property type="entry name" value="MmgE_PrpD"/>
</dbReference>
<protein>
    <submittedName>
        <fullName evidence="4">2-methylcitrate dehydratase</fullName>
    </submittedName>
</protein>
<gene>
    <name evidence="4" type="ORF">LA5096_00935</name>
</gene>
<organism evidence="4 5">
    <name type="scientific">Roseibium album</name>
    <dbReference type="NCBI Taxonomy" id="311410"/>
    <lineage>
        <taxon>Bacteria</taxon>
        <taxon>Pseudomonadati</taxon>
        <taxon>Pseudomonadota</taxon>
        <taxon>Alphaproteobacteria</taxon>
        <taxon>Hyphomicrobiales</taxon>
        <taxon>Stappiaceae</taxon>
        <taxon>Roseibium</taxon>
    </lineage>
</organism>
<dbReference type="Proteomes" id="UP000049983">
    <property type="component" value="Unassembled WGS sequence"/>
</dbReference>
<proteinExistence type="inferred from homology"/>
<sequence length="455" mass="47468">MKANRHAIHSLADAVVSLRLEDIPHDVLNLAKRCLIDVCGVTLAGANTESAKLLLQTAVATYGEGNCDIVGTPHRLNAPGAAFANGSAAHALDFDDNCYAGIVHASAVVFPAVLAMAQKHGASGADLLLGFIAGLEVEFAVAKALSNSIYDKGWWTTSALGAIGSAAGVAKVAGLEREKTTHALALATAGAGAIRAVRGTAAKHYYCGRASESGVTAAIAAIQGATGPANAFEDQSGIAQVLNGGTFDPGEIETLGVEFSISDPGVDLKKYPVCYASHASADAVKEIMDAEGFSASDVVAVTCTVPPVVTSNLTYPNPQTATEAQFSLHFAIAAIIEHGDIKLEHLTTEMLSSAPIKRLLPKIDVKVGDIPEPYRSSRLICPEWGYVELTTQAGDRKCSFVGSPLGSALRPMSDEVLQKKFNACAEYGNVNGSASVLYDKILNLELLTNTRELFS</sequence>
<evidence type="ECO:0000313" key="4">
    <source>
        <dbReference type="EMBL" id="CTQ66014.1"/>
    </source>
</evidence>
<dbReference type="STRING" id="311410.LA5095_02079"/>
<evidence type="ECO:0000259" key="2">
    <source>
        <dbReference type="Pfam" id="PF03972"/>
    </source>
</evidence>
<keyword evidence="5" id="KW-1185">Reference proteome</keyword>
<dbReference type="PANTHER" id="PTHR16943">
    <property type="entry name" value="2-METHYLCITRATE DEHYDRATASE-RELATED"/>
    <property type="match status" value="1"/>
</dbReference>
<accession>A0A0M6ZWU9</accession>
<reference evidence="5" key="1">
    <citation type="submission" date="2015-07" db="EMBL/GenBank/DDBJ databases">
        <authorList>
            <person name="Rodrigo-Torres Lidia"/>
            <person name="Arahal R.David."/>
        </authorList>
    </citation>
    <scope>NUCLEOTIDE SEQUENCE [LARGE SCALE GENOMIC DNA]</scope>
    <source>
        <strain evidence="5">CECT 5096</strain>
    </source>
</reference>
<dbReference type="Pfam" id="PF03972">
    <property type="entry name" value="MmgE_PrpD_N"/>
    <property type="match status" value="1"/>
</dbReference>
<name>A0A0M6ZWU9_9HYPH</name>
<dbReference type="Gene3D" id="1.10.4100.10">
    <property type="entry name" value="2-methylcitrate dehydratase PrpD"/>
    <property type="match status" value="1"/>
</dbReference>
<dbReference type="GO" id="GO:0016829">
    <property type="term" value="F:lyase activity"/>
    <property type="evidence" value="ECO:0007669"/>
    <property type="project" value="InterPro"/>
</dbReference>
<dbReference type="InterPro" id="IPR045336">
    <property type="entry name" value="MmgE_PrpD_N"/>
</dbReference>
<dbReference type="AlphaFoldDB" id="A0A0M6ZWU9"/>
<evidence type="ECO:0000259" key="3">
    <source>
        <dbReference type="Pfam" id="PF19305"/>
    </source>
</evidence>